<reference evidence="7" key="1">
    <citation type="submission" date="2017-01" db="EMBL/GenBank/DDBJ databases">
        <title>Comparative genomics of anhydrobiosis in the tardigrade Hypsibius dujardini.</title>
        <authorList>
            <person name="Yoshida Y."/>
            <person name="Koutsovoulos G."/>
            <person name="Laetsch D."/>
            <person name="Stevens L."/>
            <person name="Kumar S."/>
            <person name="Horikawa D."/>
            <person name="Ishino K."/>
            <person name="Komine S."/>
            <person name="Tomita M."/>
            <person name="Blaxter M."/>
            <person name="Arakawa K."/>
        </authorList>
    </citation>
    <scope>NUCLEOTIDE SEQUENCE [LARGE SCALE GENOMIC DNA]</scope>
    <source>
        <strain evidence="7">Z151</strain>
    </source>
</reference>
<evidence type="ECO:0000256" key="2">
    <source>
        <dbReference type="ARBA" id="ARBA00022692"/>
    </source>
</evidence>
<dbReference type="AlphaFoldDB" id="A0A1W0WEL7"/>
<evidence type="ECO:0000313" key="6">
    <source>
        <dbReference type="EMBL" id="OQV13628.1"/>
    </source>
</evidence>
<dbReference type="EMBL" id="MTYJ01000120">
    <property type="protein sequence ID" value="OQV13628.1"/>
    <property type="molecule type" value="Genomic_DNA"/>
</dbReference>
<evidence type="ECO:0000256" key="3">
    <source>
        <dbReference type="ARBA" id="ARBA00022989"/>
    </source>
</evidence>
<gene>
    <name evidence="6" type="ORF">BV898_12170</name>
</gene>
<name>A0A1W0WEL7_HYPEX</name>
<keyword evidence="7" id="KW-1185">Reference proteome</keyword>
<dbReference type="OrthoDB" id="6091802at2759"/>
<dbReference type="GO" id="GO:0016020">
    <property type="term" value="C:membrane"/>
    <property type="evidence" value="ECO:0007669"/>
    <property type="project" value="UniProtKB-SubCell"/>
</dbReference>
<evidence type="ECO:0000256" key="4">
    <source>
        <dbReference type="ARBA" id="ARBA00023136"/>
    </source>
</evidence>
<comment type="caution">
    <text evidence="6">The sequence shown here is derived from an EMBL/GenBank/DDBJ whole genome shotgun (WGS) entry which is preliminary data.</text>
</comment>
<accession>A0A1W0WEL7</accession>
<comment type="subcellular location">
    <subcellularLocation>
        <location evidence="1">Membrane</location>
    </subcellularLocation>
</comment>
<dbReference type="InterPro" id="IPR000276">
    <property type="entry name" value="GPCR_Rhodpsn"/>
</dbReference>
<proteinExistence type="predicted"/>
<feature type="transmembrane region" description="Helical" evidence="5">
    <location>
        <begin position="69"/>
        <end position="94"/>
    </location>
</feature>
<organism evidence="6 7">
    <name type="scientific">Hypsibius exemplaris</name>
    <name type="common">Freshwater tardigrade</name>
    <dbReference type="NCBI Taxonomy" id="2072580"/>
    <lineage>
        <taxon>Eukaryota</taxon>
        <taxon>Metazoa</taxon>
        <taxon>Ecdysozoa</taxon>
        <taxon>Tardigrada</taxon>
        <taxon>Eutardigrada</taxon>
        <taxon>Parachela</taxon>
        <taxon>Hypsibioidea</taxon>
        <taxon>Hypsibiidae</taxon>
        <taxon>Hypsibius</taxon>
    </lineage>
</organism>
<feature type="transmembrane region" description="Helical" evidence="5">
    <location>
        <begin position="42"/>
        <end position="62"/>
    </location>
</feature>
<dbReference type="Proteomes" id="UP000192578">
    <property type="component" value="Unassembled WGS sequence"/>
</dbReference>
<dbReference type="Gene3D" id="1.20.1070.10">
    <property type="entry name" value="Rhodopsin 7-helix transmembrane proteins"/>
    <property type="match status" value="1"/>
</dbReference>
<keyword evidence="2 5" id="KW-0812">Transmembrane</keyword>
<feature type="transmembrane region" description="Helical" evidence="5">
    <location>
        <begin position="106"/>
        <end position="128"/>
    </location>
</feature>
<evidence type="ECO:0000313" key="7">
    <source>
        <dbReference type="Proteomes" id="UP000192578"/>
    </source>
</evidence>
<dbReference type="GO" id="GO:0004930">
    <property type="term" value="F:G protein-coupled receptor activity"/>
    <property type="evidence" value="ECO:0007669"/>
    <property type="project" value="InterPro"/>
</dbReference>
<keyword evidence="4 5" id="KW-0472">Membrane</keyword>
<keyword evidence="3 5" id="KW-1133">Transmembrane helix</keyword>
<evidence type="ECO:0000256" key="1">
    <source>
        <dbReference type="ARBA" id="ARBA00004370"/>
    </source>
</evidence>
<evidence type="ECO:0000256" key="5">
    <source>
        <dbReference type="SAM" id="Phobius"/>
    </source>
</evidence>
<feature type="transmembrane region" description="Helical" evidence="5">
    <location>
        <begin position="149"/>
        <end position="173"/>
    </location>
</feature>
<sequence length="240" mass="26938">MNISELLNNTARNDSHSNSTRCGVICHPVTPTEWVATQLPTITFGSVMTGTQLFNLLIFAFWRNKEPYITLHVALAVTSLFAGLSVLCTVPLRYQPLDVSIPLERFFGVALVLYMNCAGLLANLLISVDRWLSVEFPIKYRALVTHRKTRMAAIIGSFVVSLAVVGPGLVAYWDRIIVDPCSRRKLFLPDGTDSGIGNKCRQMSSIVKVGRKCRRYVWCGSLSWQAWQLSDSPWWQISLQ</sequence>
<dbReference type="PROSITE" id="PS00237">
    <property type="entry name" value="G_PROTEIN_RECEP_F1_1"/>
    <property type="match status" value="1"/>
</dbReference>
<protein>
    <submittedName>
        <fullName evidence="6">Uncharacterized protein</fullName>
    </submittedName>
</protein>
<dbReference type="SUPFAM" id="SSF81321">
    <property type="entry name" value="Family A G protein-coupled receptor-like"/>
    <property type="match status" value="1"/>
</dbReference>